<evidence type="ECO:0000313" key="1">
    <source>
        <dbReference type="EMBL" id="CAG8503324.1"/>
    </source>
</evidence>
<protein>
    <submittedName>
        <fullName evidence="1">14175_t:CDS:1</fullName>
    </submittedName>
</protein>
<dbReference type="EMBL" id="CAJVPU010002564">
    <property type="protein sequence ID" value="CAG8503324.1"/>
    <property type="molecule type" value="Genomic_DNA"/>
</dbReference>
<evidence type="ECO:0000313" key="2">
    <source>
        <dbReference type="Proteomes" id="UP000789702"/>
    </source>
</evidence>
<organism evidence="1 2">
    <name type="scientific">Dentiscutata heterogama</name>
    <dbReference type="NCBI Taxonomy" id="1316150"/>
    <lineage>
        <taxon>Eukaryota</taxon>
        <taxon>Fungi</taxon>
        <taxon>Fungi incertae sedis</taxon>
        <taxon>Mucoromycota</taxon>
        <taxon>Glomeromycotina</taxon>
        <taxon>Glomeromycetes</taxon>
        <taxon>Diversisporales</taxon>
        <taxon>Gigasporaceae</taxon>
        <taxon>Dentiscutata</taxon>
    </lineage>
</organism>
<comment type="caution">
    <text evidence="1">The sequence shown here is derived from an EMBL/GenBank/DDBJ whole genome shotgun (WGS) entry which is preliminary data.</text>
</comment>
<gene>
    <name evidence="1" type="ORF">DHETER_LOCUS3108</name>
</gene>
<proteinExistence type="predicted"/>
<dbReference type="Proteomes" id="UP000789702">
    <property type="component" value="Unassembled WGS sequence"/>
</dbReference>
<keyword evidence="2" id="KW-1185">Reference proteome</keyword>
<name>A0ACA9L271_9GLOM</name>
<sequence length="787" mass="90873">ITDCADNNLINNEMNVEDGLDGLAIDDNKLASKTPVDDHNWANFINFINDYPSIDDNKTPVENKKNFVLVTINDAEKISKIMAEITEQPPSTPNERILERLLGSIDQDSDEDNEDNLYGDDDWEISFDEEDEFVREAFAKGMDLREYARNIEKELSGIEREHEIDYINQAKNFIELHNQIQSCDQTLATMENMLSVFQMDLGNISTEIQTLQDKSFSMNIKLKNRTAVEKKLSSVLDGTVVSPSMIKVITEDEVDEAWLAYLMELNKKMTYVKNGQTNSIKAIRDIGPEMEKLRLKATEKIRDFLLNKIRSLRIPNTNVQILQQSVLLKYKALYQFVIERYSDVAFEIMHNYINTMRWYFFNHFERYNRTLQKLQNPIGDKFSLIGYDENTRKGGLFGSGKIALQEKTNMFALGDRIDTLRNQDAGVILVHVAENKNQKYPYEALFRSFNLTFIDNASSEYLFIVEFFAKDAKPNVDWAKDIFAEIFDTTIKMGLNSTKQYVETTYDAIGILLCIRLNTQFALELQRRRVPALEGYTNQTNMLLWPRFQAIMDTQIESVKKATNKLVVKDVHPHHITRRYGEFSASLLILNEDYNDSILSNNLLRLRNEVEQFLEKTAETFDEHKNRLIFLINNYDLIITILGETGGKAIEAEVNHFKELLNSKISGFVEKELQPYFSSLISFNKQVDQGKDIATIDSDVFDQISSDFAATWRQSLTSINTSVIQHFTNFKNGTSILHAVLGQLIIYYTRFCNILEERMNDGSIRIKHQPVGVQSVMVEIKKFRSNF</sequence>
<feature type="non-terminal residue" evidence="1">
    <location>
        <position position="1"/>
    </location>
</feature>
<accession>A0ACA9L271</accession>
<reference evidence="1" key="1">
    <citation type="submission" date="2021-06" db="EMBL/GenBank/DDBJ databases">
        <authorList>
            <person name="Kallberg Y."/>
            <person name="Tangrot J."/>
            <person name="Rosling A."/>
        </authorList>
    </citation>
    <scope>NUCLEOTIDE SEQUENCE</scope>
    <source>
        <strain evidence="1">IL203A</strain>
    </source>
</reference>